<dbReference type="InterPro" id="IPR007024">
    <property type="entry name" value="BLUF_domain"/>
</dbReference>
<dbReference type="GO" id="GO:0071949">
    <property type="term" value="F:FAD binding"/>
    <property type="evidence" value="ECO:0007669"/>
    <property type="project" value="InterPro"/>
</dbReference>
<dbReference type="Pfam" id="PF04940">
    <property type="entry name" value="BLUF"/>
    <property type="match status" value="1"/>
</dbReference>
<dbReference type="InterPro" id="IPR036046">
    <property type="entry name" value="Acylphosphatase-like_dom_sf"/>
</dbReference>
<organism evidence="2 3">
    <name type="scientific">Mucilaginibacter conchicola</name>
    <dbReference type="NCBI Taxonomy" id="2303333"/>
    <lineage>
        <taxon>Bacteria</taxon>
        <taxon>Pseudomonadati</taxon>
        <taxon>Bacteroidota</taxon>
        <taxon>Sphingobacteriia</taxon>
        <taxon>Sphingobacteriales</taxon>
        <taxon>Sphingobacteriaceae</taxon>
        <taxon>Mucilaginibacter</taxon>
    </lineage>
</organism>
<dbReference type="OrthoDB" id="1122028at2"/>
<dbReference type="AlphaFoldDB" id="A0A372NPV7"/>
<dbReference type="SMART" id="SM01034">
    <property type="entry name" value="BLUF"/>
    <property type="match status" value="1"/>
</dbReference>
<evidence type="ECO:0000313" key="3">
    <source>
        <dbReference type="Proteomes" id="UP000264217"/>
    </source>
</evidence>
<dbReference type="RefSeq" id="WP_117393168.1">
    <property type="nucleotide sequence ID" value="NZ_QWDC01000003.1"/>
</dbReference>
<dbReference type="PROSITE" id="PS50925">
    <property type="entry name" value="BLUF"/>
    <property type="match status" value="1"/>
</dbReference>
<reference evidence="2 3" key="1">
    <citation type="submission" date="2018-08" db="EMBL/GenBank/DDBJ databases">
        <title>Mucilaginibacter sp. MYSH2.</title>
        <authorList>
            <person name="Seo T."/>
        </authorList>
    </citation>
    <scope>NUCLEOTIDE SEQUENCE [LARGE SCALE GENOMIC DNA]</scope>
    <source>
        <strain evidence="2 3">MYSH2</strain>
    </source>
</reference>
<name>A0A372NPV7_9SPHI</name>
<dbReference type="EMBL" id="QWDC01000003">
    <property type="protein sequence ID" value="RFZ90966.1"/>
    <property type="molecule type" value="Genomic_DNA"/>
</dbReference>
<comment type="caution">
    <text evidence="2">The sequence shown here is derived from an EMBL/GenBank/DDBJ whole genome shotgun (WGS) entry which is preliminary data.</text>
</comment>
<dbReference type="Gene3D" id="3.30.70.100">
    <property type="match status" value="1"/>
</dbReference>
<dbReference type="GO" id="GO:0009882">
    <property type="term" value="F:blue light photoreceptor activity"/>
    <property type="evidence" value="ECO:0007669"/>
    <property type="project" value="InterPro"/>
</dbReference>
<dbReference type="SUPFAM" id="SSF54975">
    <property type="entry name" value="Acylphosphatase/BLUF domain-like"/>
    <property type="match status" value="1"/>
</dbReference>
<evidence type="ECO:0000259" key="1">
    <source>
        <dbReference type="PROSITE" id="PS50925"/>
    </source>
</evidence>
<dbReference type="Proteomes" id="UP000264217">
    <property type="component" value="Unassembled WGS sequence"/>
</dbReference>
<feature type="domain" description="BLUF" evidence="1">
    <location>
        <begin position="2"/>
        <end position="101"/>
    </location>
</feature>
<accession>A0A372NPV7</accession>
<keyword evidence="3" id="KW-1185">Reference proteome</keyword>
<evidence type="ECO:0000313" key="2">
    <source>
        <dbReference type="EMBL" id="RFZ90966.1"/>
    </source>
</evidence>
<sequence>MLYYLIYMSRAAKPMSDTELDDLLAVAVKNNKELGITGMLLYVDEQSVISQHGRFIQVLEGPEETVKKIYSTINKDERHFHVMELFGYPLKERNFPDWSMGFKRLNDTSSVPDEVSKWFDPEGFPEPMNKDNVNVPLTYLRSFYDMHK</sequence>
<gene>
    <name evidence="2" type="ORF">D0C36_18650</name>
</gene>
<proteinExistence type="predicted"/>
<protein>
    <submittedName>
        <fullName evidence="2">BLUF domain-containing protein</fullName>
    </submittedName>
</protein>